<feature type="region of interest" description="Disordered" evidence="11">
    <location>
        <begin position="481"/>
        <end position="500"/>
    </location>
</feature>
<keyword evidence="6" id="KW-0299">Galactose metabolism</keyword>
<evidence type="ECO:0000256" key="5">
    <source>
        <dbReference type="ARBA" id="ARBA00023027"/>
    </source>
</evidence>
<dbReference type="Gene3D" id="3.90.25.10">
    <property type="entry name" value="UDP-galactose 4-epimerase, domain 1"/>
    <property type="match status" value="1"/>
</dbReference>
<feature type="transmembrane region" description="Helical" evidence="12">
    <location>
        <begin position="87"/>
        <end position="105"/>
    </location>
</feature>
<dbReference type="CDD" id="cd05247">
    <property type="entry name" value="UDP_G4E_1_SDR_e"/>
    <property type="match status" value="1"/>
</dbReference>
<dbReference type="GO" id="GO:0006012">
    <property type="term" value="P:galactose metabolic process"/>
    <property type="evidence" value="ECO:0007669"/>
    <property type="project" value="UniProtKB-KW"/>
</dbReference>
<proteinExistence type="inferred from homology"/>
<dbReference type="NCBIfam" id="NF007956">
    <property type="entry name" value="PRK10675.1"/>
    <property type="match status" value="1"/>
</dbReference>
<comment type="cofactor">
    <cofactor evidence="2">
        <name>NAD(+)</name>
        <dbReference type="ChEBI" id="CHEBI:57540"/>
    </cofactor>
</comment>
<dbReference type="PANTHER" id="PTHR43725">
    <property type="entry name" value="UDP-GLUCOSE 4-EPIMERASE"/>
    <property type="match status" value="1"/>
</dbReference>
<protein>
    <recommendedName>
        <fullName evidence="13">NAD-dependent epimerase/dehydratase domain-containing protein</fullName>
    </recommendedName>
</protein>
<dbReference type="Proteomes" id="UP000325945">
    <property type="component" value="Unassembled WGS sequence"/>
</dbReference>
<dbReference type="GO" id="GO:0005829">
    <property type="term" value="C:cytosol"/>
    <property type="evidence" value="ECO:0007669"/>
    <property type="project" value="TreeGrafter"/>
</dbReference>
<dbReference type="SUPFAM" id="SSF51735">
    <property type="entry name" value="NAD(P)-binding Rossmann-fold domains"/>
    <property type="match status" value="1"/>
</dbReference>
<evidence type="ECO:0000256" key="9">
    <source>
        <dbReference type="ARBA" id="ARBA00037955"/>
    </source>
</evidence>
<dbReference type="Pfam" id="PF01370">
    <property type="entry name" value="Epimerase"/>
    <property type="match status" value="1"/>
</dbReference>
<dbReference type="Gene3D" id="3.40.50.720">
    <property type="entry name" value="NAD(P)-binding Rossmann-like Domain"/>
    <property type="match status" value="1"/>
</dbReference>
<keyword evidence="6" id="KW-0119">Carbohydrate metabolism</keyword>
<evidence type="ECO:0000256" key="3">
    <source>
        <dbReference type="ARBA" id="ARBA00004947"/>
    </source>
</evidence>
<dbReference type="InterPro" id="IPR001509">
    <property type="entry name" value="Epimerase_deHydtase"/>
</dbReference>
<keyword evidence="12" id="KW-0472">Membrane</keyword>
<evidence type="ECO:0000313" key="14">
    <source>
        <dbReference type="EMBL" id="KAE8329536.1"/>
    </source>
</evidence>
<keyword evidence="5" id="KW-0520">NAD</keyword>
<evidence type="ECO:0000256" key="6">
    <source>
        <dbReference type="ARBA" id="ARBA00023144"/>
    </source>
</evidence>
<dbReference type="InterPro" id="IPR036291">
    <property type="entry name" value="NAD(P)-bd_dom_sf"/>
</dbReference>
<keyword evidence="12" id="KW-0812">Transmembrane</keyword>
<dbReference type="GO" id="GO:0003978">
    <property type="term" value="F:UDP-glucose 4-epimerase activity"/>
    <property type="evidence" value="ECO:0007669"/>
    <property type="project" value="UniProtKB-EC"/>
</dbReference>
<comment type="pathway">
    <text evidence="3">Carbohydrate metabolism; galactose metabolism.</text>
</comment>
<reference evidence="15" key="1">
    <citation type="submission" date="2019-04" db="EMBL/GenBank/DDBJ databases">
        <title>Friends and foes A comparative genomics studyof 23 Aspergillus species from section Flavi.</title>
        <authorList>
            <consortium name="DOE Joint Genome Institute"/>
            <person name="Kjaerbolling I."/>
            <person name="Vesth T."/>
            <person name="Frisvad J.C."/>
            <person name="Nybo J.L."/>
            <person name="Theobald S."/>
            <person name="Kildgaard S."/>
            <person name="Isbrandt T."/>
            <person name="Kuo A."/>
            <person name="Sato A."/>
            <person name="Lyhne E.K."/>
            <person name="Kogle M.E."/>
            <person name="Wiebenga A."/>
            <person name="Kun R.S."/>
            <person name="Lubbers R.J."/>
            <person name="Makela M.R."/>
            <person name="Barry K."/>
            <person name="Chovatia M."/>
            <person name="Clum A."/>
            <person name="Daum C."/>
            <person name="Haridas S."/>
            <person name="He G."/>
            <person name="LaButti K."/>
            <person name="Lipzen A."/>
            <person name="Mondo S."/>
            <person name="Riley R."/>
            <person name="Salamov A."/>
            <person name="Simmons B.A."/>
            <person name="Magnuson J.K."/>
            <person name="Henrissat B."/>
            <person name="Mortensen U.H."/>
            <person name="Larsen T.O."/>
            <person name="Devries R.P."/>
            <person name="Grigoriev I.V."/>
            <person name="Machida M."/>
            <person name="Baker S.E."/>
            <person name="Andersen M.R."/>
        </authorList>
    </citation>
    <scope>NUCLEOTIDE SEQUENCE [LARGE SCALE GENOMIC DNA]</scope>
    <source>
        <strain evidence="15">CBS 130017</strain>
    </source>
</reference>
<dbReference type="EMBL" id="ML741778">
    <property type="protein sequence ID" value="KAE8329536.1"/>
    <property type="molecule type" value="Genomic_DNA"/>
</dbReference>
<evidence type="ECO:0000256" key="4">
    <source>
        <dbReference type="ARBA" id="ARBA00005028"/>
    </source>
</evidence>
<dbReference type="NCBIfam" id="TIGR01179">
    <property type="entry name" value="galE"/>
    <property type="match status" value="1"/>
</dbReference>
<evidence type="ECO:0000259" key="13">
    <source>
        <dbReference type="Pfam" id="PF01370"/>
    </source>
</evidence>
<dbReference type="PANTHER" id="PTHR43725:SF47">
    <property type="entry name" value="UDP-GLUCOSE 4-EPIMERASE"/>
    <property type="match status" value="1"/>
</dbReference>
<feature type="domain" description="NAD-dependent epimerase/dehydratase" evidence="13">
    <location>
        <begin position="135"/>
        <end position="412"/>
    </location>
</feature>
<comment type="similarity">
    <text evidence="10">In the C-terminal section; belongs to the aldose epimerase family.</text>
</comment>
<evidence type="ECO:0000256" key="10">
    <source>
        <dbReference type="ARBA" id="ARBA00038238"/>
    </source>
</evidence>
<name>A0A5N6XB17_9EURO</name>
<keyword evidence="12" id="KW-1133">Transmembrane helix</keyword>
<evidence type="ECO:0000256" key="8">
    <source>
        <dbReference type="ARBA" id="ARBA00037676"/>
    </source>
</evidence>
<comment type="pathway">
    <text evidence="4">Carbohydrate metabolism; hexose metabolism.</text>
</comment>
<organism evidence="14 15">
    <name type="scientific">Aspergillus sergii</name>
    <dbReference type="NCBI Taxonomy" id="1034303"/>
    <lineage>
        <taxon>Eukaryota</taxon>
        <taxon>Fungi</taxon>
        <taxon>Dikarya</taxon>
        <taxon>Ascomycota</taxon>
        <taxon>Pezizomycotina</taxon>
        <taxon>Eurotiomycetes</taxon>
        <taxon>Eurotiomycetidae</taxon>
        <taxon>Eurotiales</taxon>
        <taxon>Aspergillaceae</taxon>
        <taxon>Aspergillus</taxon>
        <taxon>Aspergillus subgen. Circumdati</taxon>
    </lineage>
</organism>
<comment type="function">
    <text evidence="8">Mutarotase converts alpha-aldose to the beta-anomer. It is active on D-glucose, L-arabinose, D-xylose, D-galactose, maltose and lactose.</text>
</comment>
<accession>A0A5N6XB17</accession>
<dbReference type="InterPro" id="IPR005886">
    <property type="entry name" value="UDP_G4E"/>
</dbReference>
<evidence type="ECO:0000256" key="1">
    <source>
        <dbReference type="ARBA" id="ARBA00000083"/>
    </source>
</evidence>
<sequence>MKPFRKREKIINGALLKTHLILSREVQITCKIGEREREGSWNQNYMLRYLYGPWTSKWYENEIHPNACPSAIVLLPHQSRLRCPLNIPWLPALVLFVFLSFSSFLSRQPFLSNHSSFFPLLSSSIASVVMPSGSVLVTGGTGYIGSFTALALLEAGYKVVVADNLYNSSAEALRRIELISGKKAEFAQVDVTDEAAFDKVFEAHPDIDSVIHFAALKAVGESGEKPLDYYYVNVYGTLNLLRSMVRHNVYNIVFSSSATVYGDATRFPNMIPIPEECPLGPTNPYGNTKFAVETAITDVINAQRNNAAKAGNEEESKKWNGALLRYFNPAGAHPSGIMGEDPQGVPYNLLPLLAQVATGKREKLLVFGDDYKSHDGTAIRDYIHILDLADGHLKALNYLRANNPGVRAWNLGTGRGSTVYEMVRAFSSSVGRDLPYEVAPRRAGDVLNLTANPTRANTELGWKAERTLEQACDDLWRWTKNNPQGYRQEPPAELLEQLKK</sequence>
<keyword evidence="7" id="KW-0413">Isomerase</keyword>
<evidence type="ECO:0000313" key="15">
    <source>
        <dbReference type="Proteomes" id="UP000325945"/>
    </source>
</evidence>
<evidence type="ECO:0000256" key="12">
    <source>
        <dbReference type="SAM" id="Phobius"/>
    </source>
</evidence>
<evidence type="ECO:0000256" key="2">
    <source>
        <dbReference type="ARBA" id="ARBA00001911"/>
    </source>
</evidence>
<keyword evidence="15" id="KW-1185">Reference proteome</keyword>
<comment type="catalytic activity">
    <reaction evidence="1">
        <text>UDP-alpha-D-glucose = UDP-alpha-D-galactose</text>
        <dbReference type="Rhea" id="RHEA:22168"/>
        <dbReference type="ChEBI" id="CHEBI:58885"/>
        <dbReference type="ChEBI" id="CHEBI:66914"/>
        <dbReference type="EC" id="5.1.3.2"/>
    </reaction>
</comment>
<comment type="similarity">
    <text evidence="9">In the N-terminal section; belongs to the NAD(P)-dependent epimerase/dehydratase family.</text>
</comment>
<evidence type="ECO:0000256" key="7">
    <source>
        <dbReference type="ARBA" id="ARBA00023235"/>
    </source>
</evidence>
<evidence type="ECO:0000256" key="11">
    <source>
        <dbReference type="SAM" id="MobiDB-lite"/>
    </source>
</evidence>
<dbReference type="AlphaFoldDB" id="A0A5N6XB17"/>
<gene>
    <name evidence="14" type="ORF">BDV39DRAFT_171529</name>
</gene>